<sequence>MNCSLRRLKTKMIEIRLKDNKNDVFNEIEKIDKRTLYHTKIFNDFFAFGISKKEENKFFISLRNLFNKGKRSRFHLFSIKENIDDKFLGMFYGFKRLRKPIYFKYKNNNTKDIETVPMYKIYYIEFRFKRGSIFCYIRAIHSLTKKEKFNKNYAQNLLKRIINLEYEVYEFYNETPIAGGIITKWIKRNQK</sequence>
<dbReference type="AlphaFoldDB" id="B5RS81"/>
<geneLocation type="plasmid" evidence="2 3">
    <name>pl53</name>
</geneLocation>
<name>B5RS81_BORRA</name>
<dbReference type="HOGENOM" id="CLU_109712_0_0_12"/>
<evidence type="ECO:0000313" key="2">
    <source>
        <dbReference type="EMBL" id="ACH95245.1"/>
    </source>
</evidence>
<dbReference type="Pfam" id="PF02890">
    <property type="entry name" value="DUF226"/>
    <property type="match status" value="1"/>
</dbReference>
<keyword evidence="1" id="KW-0614">Plasmid</keyword>
<dbReference type="Proteomes" id="UP000000612">
    <property type="component" value="Plasmid pl37"/>
</dbReference>
<dbReference type="KEGG" id="bre:BRE_2041"/>
<organism evidence="1 3">
    <name type="scientific">Borrelia recurrentis (strain A1)</name>
    <dbReference type="NCBI Taxonomy" id="412418"/>
    <lineage>
        <taxon>Bacteria</taxon>
        <taxon>Pseudomonadati</taxon>
        <taxon>Spirochaetota</taxon>
        <taxon>Spirochaetia</taxon>
        <taxon>Spirochaetales</taxon>
        <taxon>Borreliaceae</taxon>
        <taxon>Borrelia</taxon>
    </lineage>
</organism>
<evidence type="ECO:0000313" key="1">
    <source>
        <dbReference type="EMBL" id="ACH95217.1"/>
    </source>
</evidence>
<dbReference type="Proteomes" id="UP000000612">
    <property type="component" value="Plasmid pl53"/>
</dbReference>
<dbReference type="InterPro" id="IPR004180">
    <property type="entry name" value="DUF226_BOR_spp"/>
</dbReference>
<dbReference type="KEGG" id="bre:BRE_3016"/>
<dbReference type="RefSeq" id="WP_012539699.1">
    <property type="nucleotide sequence ID" value="NC_011258.1"/>
</dbReference>
<accession>B5RS81</accession>
<dbReference type="EMBL" id="CP000999">
    <property type="protein sequence ID" value="ACH95245.1"/>
    <property type="molecule type" value="Genomic_DNA"/>
</dbReference>
<keyword evidence="3" id="KW-1185">Reference proteome</keyword>
<dbReference type="EMBL" id="CP000998">
    <property type="protein sequence ID" value="ACH95217.1"/>
    <property type="molecule type" value="Genomic_DNA"/>
</dbReference>
<proteinExistence type="predicted"/>
<reference evidence="1 3" key="1">
    <citation type="journal article" date="2008" name="PLoS Genet.">
        <title>The genome of Borrelia recurrentis, the agent of deadly louse-borne relapsing fever, is a degraded subset of tick-borne Borrelia duttonii.</title>
        <authorList>
            <person name="Lescot M."/>
            <person name="Audic S."/>
            <person name="Robert C."/>
            <person name="Nguyen T.T."/>
            <person name="Blanc G."/>
            <person name="Cutler S.J."/>
            <person name="Wincker P."/>
            <person name="Couloux A."/>
            <person name="Claverie J.-M."/>
            <person name="Raoult D."/>
            <person name="Drancourt M."/>
        </authorList>
    </citation>
    <scope>NUCLEOTIDE SEQUENCE [LARGE SCALE GENOMIC DNA]</scope>
    <source>
        <strain evidence="3">A1</strain>
        <plasmid evidence="1">A1</plasmid>
        <plasmid evidence="1">pl37</plasmid>
        <plasmid evidence="2">pl53</plasmid>
    </source>
</reference>
<gene>
    <name evidence="1" type="primary">ppap1</name>
    <name evidence="2" type="synonym">ppap1_3</name>
    <name evidence="2" type="ordered locus">BRE_2041</name>
    <name evidence="1" type="ordered locus">BRE_3016</name>
</gene>
<evidence type="ECO:0000313" key="3">
    <source>
        <dbReference type="Proteomes" id="UP000000612"/>
    </source>
</evidence>
<protein>
    <submittedName>
        <fullName evidence="1">Plasmid partitioning associated protein-1</fullName>
    </submittedName>
</protein>
<geneLocation type="plasmid" evidence="1 3">
    <name>pl37</name>
</geneLocation>